<feature type="region of interest" description="Disordered" evidence="1">
    <location>
        <begin position="205"/>
        <end position="256"/>
    </location>
</feature>
<accession>M8ASS2</accession>
<feature type="compositionally biased region" description="Basic and acidic residues" evidence="1">
    <location>
        <begin position="241"/>
        <end position="252"/>
    </location>
</feature>
<dbReference type="AlphaFoldDB" id="M8ASS2"/>
<gene>
    <name evidence="2" type="ORF">TRIUR3_18415</name>
</gene>
<name>M8ASS2_TRIUA</name>
<evidence type="ECO:0000256" key="1">
    <source>
        <dbReference type="SAM" id="MobiDB-lite"/>
    </source>
</evidence>
<dbReference type="OMA" id="APPDKMA"/>
<evidence type="ECO:0000313" key="2">
    <source>
        <dbReference type="EMBL" id="EMS64034.1"/>
    </source>
</evidence>
<feature type="compositionally biased region" description="Polar residues" evidence="1">
    <location>
        <begin position="209"/>
        <end position="218"/>
    </location>
</feature>
<organism evidence="2">
    <name type="scientific">Triticum urartu</name>
    <name type="common">Red wild einkorn</name>
    <name type="synonym">Crithodium urartu</name>
    <dbReference type="NCBI Taxonomy" id="4572"/>
    <lineage>
        <taxon>Eukaryota</taxon>
        <taxon>Viridiplantae</taxon>
        <taxon>Streptophyta</taxon>
        <taxon>Embryophyta</taxon>
        <taxon>Tracheophyta</taxon>
        <taxon>Spermatophyta</taxon>
        <taxon>Magnoliopsida</taxon>
        <taxon>Liliopsida</taxon>
        <taxon>Poales</taxon>
        <taxon>Poaceae</taxon>
        <taxon>BOP clade</taxon>
        <taxon>Pooideae</taxon>
        <taxon>Triticodae</taxon>
        <taxon>Triticeae</taxon>
        <taxon>Triticinae</taxon>
        <taxon>Triticum</taxon>
    </lineage>
</organism>
<protein>
    <submittedName>
        <fullName evidence="2">Uncharacterized protein</fullName>
    </submittedName>
</protein>
<proteinExistence type="predicted"/>
<feature type="compositionally biased region" description="Low complexity" evidence="1">
    <location>
        <begin position="285"/>
        <end position="299"/>
    </location>
</feature>
<sequence>MDDWLRIGGGRRRLKQLIWTGICAYQTRWSAKRLRKIANAIKGKKRGAISKSTFGDLLHISPLVPPPEALLDFIVMRIDTKKRLLKLNDRKKIPFTRHMVKKIFNVPSGSKSLEFGKRGKANFRDVHLDGERATIATTVAVILKADDDDEETISSSASVHLTQHQSLCHICRSTCPKINPRQCPEEPPKINDQGGAVAAATPTLDVPESSHTQANPQGGANVGSREPSKGGMEGTDGIAENVHEAPPDKMADGDDVYSSLEEWLHALPTFEELELSKQPDGIHGTTTTATTSASEVSPQ</sequence>
<dbReference type="EMBL" id="KD061393">
    <property type="protein sequence ID" value="EMS64034.1"/>
    <property type="molecule type" value="Genomic_DNA"/>
</dbReference>
<reference evidence="2" key="1">
    <citation type="journal article" date="2013" name="Nature">
        <title>Draft genome of the wheat A-genome progenitor Triticum urartu.</title>
        <authorList>
            <person name="Ling H.Q."/>
            <person name="Zhao S."/>
            <person name="Liu D."/>
            <person name="Wang J."/>
            <person name="Sun H."/>
            <person name="Zhang C."/>
            <person name="Fan H."/>
            <person name="Li D."/>
            <person name="Dong L."/>
            <person name="Tao Y."/>
            <person name="Gao C."/>
            <person name="Wu H."/>
            <person name="Li Y."/>
            <person name="Cui Y."/>
            <person name="Guo X."/>
            <person name="Zheng S."/>
            <person name="Wang B."/>
            <person name="Yu K."/>
            <person name="Liang Q."/>
            <person name="Yang W."/>
            <person name="Lou X."/>
            <person name="Chen J."/>
            <person name="Feng M."/>
            <person name="Jian J."/>
            <person name="Zhang X."/>
            <person name="Luo G."/>
            <person name="Jiang Y."/>
            <person name="Liu J."/>
            <person name="Wang Z."/>
            <person name="Sha Y."/>
            <person name="Zhang B."/>
            <person name="Wu H."/>
            <person name="Tang D."/>
            <person name="Shen Q."/>
            <person name="Xue P."/>
            <person name="Zou S."/>
            <person name="Wang X."/>
            <person name="Liu X."/>
            <person name="Wang F."/>
            <person name="Yang Y."/>
            <person name="An X."/>
            <person name="Dong Z."/>
            <person name="Zhang K."/>
            <person name="Zhang X."/>
            <person name="Luo M.C."/>
            <person name="Dvorak J."/>
            <person name="Tong Y."/>
            <person name="Wang J."/>
            <person name="Yang H."/>
            <person name="Li Z."/>
            <person name="Wang D."/>
            <person name="Zhang A."/>
            <person name="Wang J."/>
        </authorList>
    </citation>
    <scope>NUCLEOTIDE SEQUENCE</scope>
</reference>
<feature type="region of interest" description="Disordered" evidence="1">
    <location>
        <begin position="271"/>
        <end position="299"/>
    </location>
</feature>